<dbReference type="Proteomes" id="UP000037136">
    <property type="component" value="Unassembled WGS sequence"/>
</dbReference>
<accession>A0A2A9PCR9</accession>
<proteinExistence type="predicted"/>
<name>A0A2A9PCR9_OPHUN</name>
<sequence length="174" mass="17096">MTAAGAGAAALGIGIYYRGRGNDASKEEKPSRHSAHAKRDLGLEGAAVGGNAIVGSTELGAQRSASERGSGSPAPREKLPSGGVGGGEGAGGSSARKAQFPVGGSGQNFGGEKSKASEPTSGAPNPGVLDHIRDVFGPGEKPGVNPVDEGGVRDTRGASKMGSELPSKKRAPPA</sequence>
<reference evidence="2 3" key="1">
    <citation type="journal article" date="2015" name="BMC Genomics">
        <title>Gene expression during zombie ant biting behavior reflects the complexity underlying fungal parasitic behavioral manipulation.</title>
        <authorList>
            <person name="de Bekker C."/>
            <person name="Ohm R.A."/>
            <person name="Loreto R.G."/>
            <person name="Sebastian A."/>
            <person name="Albert I."/>
            <person name="Merrow M."/>
            <person name="Brachmann A."/>
            <person name="Hughes D.P."/>
        </authorList>
    </citation>
    <scope>NUCLEOTIDE SEQUENCE [LARGE SCALE GENOMIC DNA]</scope>
    <source>
        <strain evidence="2 3">SC16a</strain>
    </source>
</reference>
<dbReference type="EMBL" id="LAZP02000235">
    <property type="protein sequence ID" value="PFH59004.1"/>
    <property type="molecule type" value="Genomic_DNA"/>
</dbReference>
<organism evidence="2 3">
    <name type="scientific">Ophiocordyceps unilateralis</name>
    <name type="common">Zombie-ant fungus</name>
    <name type="synonym">Torrubia unilateralis</name>
    <dbReference type="NCBI Taxonomy" id="268505"/>
    <lineage>
        <taxon>Eukaryota</taxon>
        <taxon>Fungi</taxon>
        <taxon>Dikarya</taxon>
        <taxon>Ascomycota</taxon>
        <taxon>Pezizomycotina</taxon>
        <taxon>Sordariomycetes</taxon>
        <taxon>Hypocreomycetidae</taxon>
        <taxon>Hypocreales</taxon>
        <taxon>Ophiocordycipitaceae</taxon>
        <taxon>Ophiocordyceps</taxon>
    </lineage>
</organism>
<comment type="caution">
    <text evidence="2">The sequence shown here is derived from an EMBL/GenBank/DDBJ whole genome shotgun (WGS) entry which is preliminary data.</text>
</comment>
<keyword evidence="3" id="KW-1185">Reference proteome</keyword>
<evidence type="ECO:0000256" key="1">
    <source>
        <dbReference type="SAM" id="MobiDB-lite"/>
    </source>
</evidence>
<feature type="region of interest" description="Disordered" evidence="1">
    <location>
        <begin position="20"/>
        <end position="174"/>
    </location>
</feature>
<evidence type="ECO:0000313" key="2">
    <source>
        <dbReference type="EMBL" id="PFH59004.1"/>
    </source>
</evidence>
<evidence type="ECO:0000313" key="3">
    <source>
        <dbReference type="Proteomes" id="UP000037136"/>
    </source>
</evidence>
<dbReference type="AlphaFoldDB" id="A0A2A9PCR9"/>
<gene>
    <name evidence="2" type="ORF">XA68_12933</name>
</gene>
<dbReference type="OrthoDB" id="4923568at2759"/>
<protein>
    <submittedName>
        <fullName evidence="2">Uncharacterized protein</fullName>
    </submittedName>
</protein>
<reference evidence="2 3" key="2">
    <citation type="journal article" date="2017" name="Sci. Rep.">
        <title>Ant-infecting Ophiocordyceps genomes reveal a high diversity of potential behavioral manipulation genes and a possible major role for enterotoxins.</title>
        <authorList>
            <person name="de Bekker C."/>
            <person name="Ohm R.A."/>
            <person name="Evans H.C."/>
            <person name="Brachmann A."/>
            <person name="Hughes D.P."/>
        </authorList>
    </citation>
    <scope>NUCLEOTIDE SEQUENCE [LARGE SCALE GENOMIC DNA]</scope>
    <source>
        <strain evidence="2 3">SC16a</strain>
    </source>
</reference>
<feature type="compositionally biased region" description="Gly residues" evidence="1">
    <location>
        <begin position="82"/>
        <end position="92"/>
    </location>
</feature>
<feature type="compositionally biased region" description="Basic and acidic residues" evidence="1">
    <location>
        <begin position="20"/>
        <end position="42"/>
    </location>
</feature>